<keyword evidence="8 10" id="KW-0139">CF(1)</keyword>
<dbReference type="NCBIfam" id="NF001851">
    <property type="entry name" value="PRK00571.2-4"/>
    <property type="match status" value="1"/>
</dbReference>
<keyword evidence="7 10" id="KW-0472">Membrane</keyword>
<name>A0A916W210_9HYPH</name>
<evidence type="ECO:0000256" key="8">
    <source>
        <dbReference type="ARBA" id="ARBA00023196"/>
    </source>
</evidence>
<dbReference type="PANTHER" id="PTHR13822:SF10">
    <property type="entry name" value="ATP SYNTHASE EPSILON CHAIN, CHLOROPLASTIC"/>
    <property type="match status" value="1"/>
</dbReference>
<evidence type="ECO:0000256" key="11">
    <source>
        <dbReference type="RuleBase" id="RU003656"/>
    </source>
</evidence>
<dbReference type="NCBIfam" id="TIGR01216">
    <property type="entry name" value="ATP_synt_epsi"/>
    <property type="match status" value="1"/>
</dbReference>
<dbReference type="SUPFAM" id="SSF51344">
    <property type="entry name" value="Epsilon subunit of F1F0-ATP synthase N-terminal domain"/>
    <property type="match status" value="1"/>
</dbReference>
<dbReference type="GO" id="GO:0046933">
    <property type="term" value="F:proton-transporting ATP synthase activity, rotational mechanism"/>
    <property type="evidence" value="ECO:0007669"/>
    <property type="project" value="UniProtKB-UniRule"/>
</dbReference>
<evidence type="ECO:0000256" key="10">
    <source>
        <dbReference type="HAMAP-Rule" id="MF_00530"/>
    </source>
</evidence>
<reference evidence="13" key="2">
    <citation type="submission" date="2020-09" db="EMBL/GenBank/DDBJ databases">
        <authorList>
            <person name="Sun Q."/>
            <person name="Zhou Y."/>
        </authorList>
    </citation>
    <scope>NUCLEOTIDE SEQUENCE</scope>
    <source>
        <strain evidence="13">CGMCC 1.15320</strain>
    </source>
</reference>
<comment type="subcellular location">
    <subcellularLocation>
        <location evidence="10">Cell membrane</location>
        <topology evidence="10">Peripheral membrane protein</topology>
    </subcellularLocation>
    <subcellularLocation>
        <location evidence="2">Endomembrane system</location>
        <topology evidence="2">Peripheral membrane protein</topology>
    </subcellularLocation>
</comment>
<evidence type="ECO:0000313" key="13">
    <source>
        <dbReference type="EMBL" id="GGA61112.1"/>
    </source>
</evidence>
<dbReference type="InterPro" id="IPR001469">
    <property type="entry name" value="ATP_synth_F1_dsu/esu"/>
</dbReference>
<dbReference type="HAMAP" id="MF_00530">
    <property type="entry name" value="ATP_synth_epsil_bac"/>
    <property type="match status" value="1"/>
</dbReference>
<dbReference type="GO" id="GO:0005886">
    <property type="term" value="C:plasma membrane"/>
    <property type="evidence" value="ECO:0007669"/>
    <property type="project" value="UniProtKB-SubCell"/>
</dbReference>
<reference evidence="13" key="1">
    <citation type="journal article" date="2014" name="Int. J. Syst. Evol. Microbiol.">
        <title>Complete genome sequence of Corynebacterium casei LMG S-19264T (=DSM 44701T), isolated from a smear-ripened cheese.</title>
        <authorList>
            <consortium name="US DOE Joint Genome Institute (JGI-PGF)"/>
            <person name="Walter F."/>
            <person name="Albersmeier A."/>
            <person name="Kalinowski J."/>
            <person name="Ruckert C."/>
        </authorList>
    </citation>
    <scope>NUCLEOTIDE SEQUENCE</scope>
    <source>
        <strain evidence="13">CGMCC 1.15320</strain>
    </source>
</reference>
<dbReference type="PANTHER" id="PTHR13822">
    <property type="entry name" value="ATP SYNTHASE DELTA/EPSILON CHAIN"/>
    <property type="match status" value="1"/>
</dbReference>
<dbReference type="Pfam" id="PF02823">
    <property type="entry name" value="ATP-synt_DE_N"/>
    <property type="match status" value="1"/>
</dbReference>
<keyword evidence="10" id="KW-1003">Cell membrane</keyword>
<sequence length="133" mass="14598">MAQNFNFELVSPERLLISEEVQQVVISATEGEMTVMAGHAPTMTTIKPGLVTVKRASGETVRFVVLGGFADITPETCRLLAESASTVEDFDKAALQRRIAELRTEIDSNLDHEARTKAEEFLGHLTTLNHVLS</sequence>
<evidence type="ECO:0000256" key="9">
    <source>
        <dbReference type="ARBA" id="ARBA00023310"/>
    </source>
</evidence>
<evidence type="ECO:0000256" key="2">
    <source>
        <dbReference type="ARBA" id="ARBA00004184"/>
    </source>
</evidence>
<protein>
    <recommendedName>
        <fullName evidence="10">ATP synthase epsilon chain</fullName>
    </recommendedName>
    <alternativeName>
        <fullName evidence="10">ATP synthase F1 sector epsilon subunit</fullName>
    </alternativeName>
    <alternativeName>
        <fullName evidence="10">F-ATPase epsilon subunit</fullName>
    </alternativeName>
</protein>
<dbReference type="GO" id="GO:0005524">
    <property type="term" value="F:ATP binding"/>
    <property type="evidence" value="ECO:0007669"/>
    <property type="project" value="UniProtKB-UniRule"/>
</dbReference>
<keyword evidence="9 10" id="KW-0066">ATP synthesis</keyword>
<dbReference type="Proteomes" id="UP000636264">
    <property type="component" value="Unassembled WGS sequence"/>
</dbReference>
<organism evidence="13 14">
    <name type="scientific">Nitratireductor aestuarii</name>
    <dbReference type="NCBI Taxonomy" id="1735103"/>
    <lineage>
        <taxon>Bacteria</taxon>
        <taxon>Pseudomonadati</taxon>
        <taxon>Pseudomonadota</taxon>
        <taxon>Alphaproteobacteria</taxon>
        <taxon>Hyphomicrobiales</taxon>
        <taxon>Phyllobacteriaceae</taxon>
        <taxon>Nitratireductor</taxon>
    </lineage>
</organism>
<dbReference type="RefSeq" id="WP_188720205.1">
    <property type="nucleotide sequence ID" value="NZ_BMIF01000003.1"/>
</dbReference>
<evidence type="ECO:0000259" key="12">
    <source>
        <dbReference type="Pfam" id="PF02823"/>
    </source>
</evidence>
<evidence type="ECO:0000256" key="3">
    <source>
        <dbReference type="ARBA" id="ARBA00005712"/>
    </source>
</evidence>
<keyword evidence="14" id="KW-1185">Reference proteome</keyword>
<dbReference type="InterPro" id="IPR036771">
    <property type="entry name" value="ATPsynth_dsu/esu_N"/>
</dbReference>
<evidence type="ECO:0000256" key="7">
    <source>
        <dbReference type="ARBA" id="ARBA00023136"/>
    </source>
</evidence>
<evidence type="ECO:0000256" key="6">
    <source>
        <dbReference type="ARBA" id="ARBA00023065"/>
    </source>
</evidence>
<dbReference type="EMBL" id="BMIF01000003">
    <property type="protein sequence ID" value="GGA61112.1"/>
    <property type="molecule type" value="Genomic_DNA"/>
</dbReference>
<evidence type="ECO:0000313" key="14">
    <source>
        <dbReference type="Proteomes" id="UP000636264"/>
    </source>
</evidence>
<comment type="subunit">
    <text evidence="10 11">F-type ATPases have 2 components, CF(1) - the catalytic core - and CF(0) - the membrane proton channel. CF(1) has five subunits: alpha(3), beta(3), gamma(1), delta(1), epsilon(1). CF(0) has three main subunits: a, b and c.</text>
</comment>
<keyword evidence="4 10" id="KW-0813">Transport</keyword>
<dbReference type="GO" id="GO:0045259">
    <property type="term" value="C:proton-transporting ATP synthase complex"/>
    <property type="evidence" value="ECO:0007669"/>
    <property type="project" value="UniProtKB-KW"/>
</dbReference>
<dbReference type="Gene3D" id="2.60.15.10">
    <property type="entry name" value="F0F1 ATP synthase delta/epsilon subunit, N-terminal"/>
    <property type="match status" value="1"/>
</dbReference>
<comment type="function">
    <text evidence="1 10">Produces ATP from ADP in the presence of a proton gradient across the membrane.</text>
</comment>
<evidence type="ECO:0000256" key="4">
    <source>
        <dbReference type="ARBA" id="ARBA00022448"/>
    </source>
</evidence>
<gene>
    <name evidence="10 13" type="primary">atpC</name>
    <name evidence="13" type="ORF">GCM10011385_13530</name>
</gene>
<evidence type="ECO:0000256" key="5">
    <source>
        <dbReference type="ARBA" id="ARBA00022781"/>
    </source>
</evidence>
<dbReference type="GO" id="GO:0012505">
    <property type="term" value="C:endomembrane system"/>
    <property type="evidence" value="ECO:0007669"/>
    <property type="project" value="UniProtKB-SubCell"/>
</dbReference>
<dbReference type="CDD" id="cd12152">
    <property type="entry name" value="F1-ATPase_delta"/>
    <property type="match status" value="1"/>
</dbReference>
<dbReference type="AlphaFoldDB" id="A0A916W210"/>
<accession>A0A916W210</accession>
<dbReference type="InterPro" id="IPR020546">
    <property type="entry name" value="ATP_synth_F1_dsu/esu_N"/>
</dbReference>
<keyword evidence="5 10" id="KW-0375">Hydrogen ion transport</keyword>
<comment type="caution">
    <text evidence="13">The sequence shown here is derived from an EMBL/GenBank/DDBJ whole genome shotgun (WGS) entry which is preliminary data.</text>
</comment>
<comment type="similarity">
    <text evidence="3 10 11">Belongs to the ATPase epsilon chain family.</text>
</comment>
<keyword evidence="6 10" id="KW-0406">Ion transport</keyword>
<evidence type="ECO:0000256" key="1">
    <source>
        <dbReference type="ARBA" id="ARBA00003543"/>
    </source>
</evidence>
<feature type="domain" description="ATP synthase F1 complex delta/epsilon subunit N-terminal" evidence="12">
    <location>
        <begin position="5"/>
        <end position="84"/>
    </location>
</feature>
<proteinExistence type="inferred from homology"/>